<evidence type="ECO:0000313" key="3">
    <source>
        <dbReference type="Proteomes" id="UP000095131"/>
    </source>
</evidence>
<dbReference type="AlphaFoldDB" id="A0A1E3WLE2"/>
<dbReference type="Proteomes" id="UP000095131">
    <property type="component" value="Unassembled WGS sequence"/>
</dbReference>
<organism evidence="2 3">
    <name type="scientific">Vibrio scophthalmi</name>
    <dbReference type="NCBI Taxonomy" id="45658"/>
    <lineage>
        <taxon>Bacteria</taxon>
        <taxon>Pseudomonadati</taxon>
        <taxon>Pseudomonadota</taxon>
        <taxon>Gammaproteobacteria</taxon>
        <taxon>Vibrionales</taxon>
        <taxon>Vibrionaceae</taxon>
        <taxon>Vibrio</taxon>
    </lineage>
</organism>
<proteinExistence type="predicted"/>
<protein>
    <submittedName>
        <fullName evidence="2">Uncharacterized protein</fullName>
    </submittedName>
</protein>
<name>A0A1E3WLE2_9VIBR</name>
<accession>A0A1E3WLE2</accession>
<comment type="caution">
    <text evidence="2">The sequence shown here is derived from an EMBL/GenBank/DDBJ whole genome shotgun (WGS) entry which is preliminary data.</text>
</comment>
<dbReference type="EMBL" id="MDCJ01000002">
    <property type="protein sequence ID" value="ODS09812.1"/>
    <property type="molecule type" value="Genomic_DNA"/>
</dbReference>
<keyword evidence="1" id="KW-1133">Transmembrane helix</keyword>
<reference evidence="2 3" key="1">
    <citation type="submission" date="2016-08" db="EMBL/GenBank/DDBJ databases">
        <title>Genome sequencing of Vibrio scophthalmi strain FP3289, an isolated from Paralichthys olivaceus.</title>
        <authorList>
            <person name="Han H.-J."/>
        </authorList>
    </citation>
    <scope>NUCLEOTIDE SEQUENCE [LARGE SCALE GENOMIC DNA]</scope>
    <source>
        <strain evidence="2 3">FP3289</strain>
    </source>
</reference>
<sequence>MSNQYPNPVRGYVPCAHCHAPSTVHSVGEGKLIATGETPKNARNIGKLYYKCPDCGNQTPSNKVSEYITAHQVDSQSALPPTQVIDDSVKDNALVTGDSVTAENALTREIKVSEGDSTLDLELEGELIEKETLESVTETSKTNVSSVNENDKKESHSFITWVVVVLVLLGSSWLLWQMLKPKTDIEPKTGVSHG</sequence>
<evidence type="ECO:0000313" key="2">
    <source>
        <dbReference type="EMBL" id="ODS09812.1"/>
    </source>
</evidence>
<keyword evidence="1" id="KW-0472">Membrane</keyword>
<evidence type="ECO:0000256" key="1">
    <source>
        <dbReference type="SAM" id="Phobius"/>
    </source>
</evidence>
<feature type="transmembrane region" description="Helical" evidence="1">
    <location>
        <begin position="158"/>
        <end position="176"/>
    </location>
</feature>
<gene>
    <name evidence="2" type="ORF">VSF3289_00043</name>
</gene>
<keyword evidence="1" id="KW-0812">Transmembrane</keyword>
<dbReference type="OrthoDB" id="5906707at2"/>
<dbReference type="RefSeq" id="WP_069445791.1">
    <property type="nucleotide sequence ID" value="NZ_MDCJ01000002.1"/>
</dbReference>